<evidence type="ECO:0000256" key="1">
    <source>
        <dbReference type="ARBA" id="ARBA00022723"/>
    </source>
</evidence>
<feature type="compositionally biased region" description="Acidic residues" evidence="6">
    <location>
        <begin position="1068"/>
        <end position="1084"/>
    </location>
</feature>
<sequence>MTACRICLSEKPDKDILELQVNEKRDVKSFAEIIMFCLDIQVEQDSKISTKLCLKCHKKILTFYKFKSLALNSDAYLRSVEIKNEIYLKEDEIKIESEELSIGGDADELKHELNDDICLKRECPENDFNSASEDELLSVIKKIKYEYVEEVKENGYNCKIGIDESKIQTVEYLSPINESPTSLAVVQETLNIAKEVAKNCNQQQIIATYDLAIARLAMQIQHTKKPEFDDIFINLGAFHTQMAFFKVIGKYIDSCGLIEILVEAEALAGGSMNSLLDGKHFNRCKRLHPLASGALQILHFEKYLSEIGADDVETLNEDLNAAMNTSRGVNESIVLPDSLRKILEGYKQFRETTLQGGHGKTAQYYLQYTELINIFLRFSRSIRCSNFELYLDSIFEMCENSTLLKEFHEGAFGIRRTKSCLGRSPVDLTLEQTINADAGNTLTGVSHFTNSIAARERWALSHSVRTKIISFVKAEIGLSQADDTSYTLQKNRIEKDSKTLSSIVERIKKTMNPFSESVDKDSLFNLSTGKAASLNVTNFLLNVKSLSQEQKSKFFSDCFEDSTRFVRPITRNKIHNFASDCVKKSIKSTTGDKKTLIKMERDIFGRLLAIAINQKVDIEYCLSFPLAPVPPALFHCSGDMMKTDKSTLSKQLTAKIAPANPGQVDVEIIDGFYYMYQIGSTLPLTFGKIAESILIKLCSKNAREVHIIFDRYLTPSIKDCERQNREGIDIPYTINGPLQTRTNDFCKSLKNSRFKEALVKFLANHWTNNSFATILGNKKIYITVGEKCFSYSSAENLVVKTEENELACKHEEADTRIVFHISKVPENSKILVKTADTDVLIILLGNMHKFPNLQIWLANSTSKKINNKDEVYINCTDLSIKLGATLCHALPAFHAYTGCDYTAAFFNKGKVRPLNVFIKHPQIQQVFASLTDPSDIFDETKIDAVQEFTCLIYGLPKCQSVNAARVFLFNKMYASKQNNEKFMKRVEGFDSTHIPPCWKSLKQKLLRTIFVNSMWLNATESDCIKFSAENNGWLLLDGFLKPTWFQGDSTPAQVESVLCDSKNKSSDNDDDSDICNSDESDSSDNEPKIRRRKRTKVNSNVASSSKQMCEECGKTVSDLKAHSYLHLPMSERKRIKCHVCDKMFSSHSARYKHNKIKHLGVKQICTICNKAVTHLRQHNRVVHDRESLPLECVECGRRFISKSNLDLHMRTHTKDRPFGCDLCDKKFATKGLVHQHIRSVHDKEKSHLCQLCSKSFFKKYHLHVHLKSHSKEKTYECPDCGKFYKTVATLKSHRETHGDVRNFGCQICTQTFMKKDYLMAHMLSHTKEKRYSCQYCGVKFHRSDHRKRHEYTAHQKHLLASTTSST</sequence>
<feature type="domain" description="C2H2-type" evidence="7">
    <location>
        <begin position="1190"/>
        <end position="1217"/>
    </location>
</feature>
<dbReference type="PANTHER" id="PTHR46704">
    <property type="entry name" value="CXC DOMAIN-CONTAINING PROTEIN-RELATED"/>
    <property type="match status" value="1"/>
</dbReference>
<proteinExistence type="predicted"/>
<evidence type="ECO:0000256" key="4">
    <source>
        <dbReference type="PROSITE-ProRule" id="PRU00042"/>
    </source>
</evidence>
<evidence type="ECO:0000256" key="6">
    <source>
        <dbReference type="SAM" id="MobiDB-lite"/>
    </source>
</evidence>
<reference evidence="9 10" key="1">
    <citation type="submission" date="2020-04" db="EMBL/GenBank/DDBJ databases">
        <authorList>
            <person name="Wallbank WR R."/>
            <person name="Pardo Diaz C."/>
            <person name="Kozak K."/>
            <person name="Martin S."/>
            <person name="Jiggins C."/>
            <person name="Moest M."/>
            <person name="Warren A I."/>
            <person name="Byers J.R.P. K."/>
            <person name="Montejo-Kovacevich G."/>
            <person name="Yen C E."/>
        </authorList>
    </citation>
    <scope>NUCLEOTIDE SEQUENCE [LARGE SCALE GENOMIC DNA]</scope>
</reference>
<feature type="domain" description="C2H2-type" evidence="7">
    <location>
        <begin position="1135"/>
        <end position="1163"/>
    </location>
</feature>
<evidence type="ECO:0000256" key="2">
    <source>
        <dbReference type="ARBA" id="ARBA00022771"/>
    </source>
</evidence>
<dbReference type="InterPro" id="IPR013087">
    <property type="entry name" value="Znf_C2H2_type"/>
</dbReference>
<feature type="domain" description="C2H2-type" evidence="7">
    <location>
        <begin position="1331"/>
        <end position="1354"/>
    </location>
</feature>
<protein>
    <submittedName>
        <fullName evidence="9">Uncharacterized protein</fullName>
    </submittedName>
</protein>
<gene>
    <name evidence="9" type="ORF">APLA_LOCUS14269</name>
</gene>
<dbReference type="InterPro" id="IPR036236">
    <property type="entry name" value="Znf_C2H2_sf"/>
</dbReference>
<feature type="binding site" evidence="5">
    <location>
        <position position="4"/>
    </location>
    <ligand>
        <name>Zn(2+)</name>
        <dbReference type="ChEBI" id="CHEBI:29105"/>
    </ligand>
</feature>
<dbReference type="Proteomes" id="UP000494106">
    <property type="component" value="Unassembled WGS sequence"/>
</dbReference>
<keyword evidence="3 5" id="KW-0862">Zinc</keyword>
<dbReference type="Gene3D" id="3.30.160.60">
    <property type="entry name" value="Classic Zinc Finger"/>
    <property type="match status" value="4"/>
</dbReference>
<dbReference type="SUPFAM" id="SSF57667">
    <property type="entry name" value="beta-beta-alpha zinc fingers"/>
    <property type="match status" value="3"/>
</dbReference>
<feature type="domain" description="C2H2-type" evidence="7">
    <location>
        <begin position="1218"/>
        <end position="1246"/>
    </location>
</feature>
<dbReference type="SMART" id="SM00355">
    <property type="entry name" value="ZnF_C2H2"/>
    <property type="match status" value="9"/>
</dbReference>
<feature type="domain" description="ZAD" evidence="8">
    <location>
        <begin position="2"/>
        <end position="80"/>
    </location>
</feature>
<dbReference type="SMART" id="SM00868">
    <property type="entry name" value="zf-AD"/>
    <property type="match status" value="1"/>
</dbReference>
<evidence type="ECO:0000256" key="3">
    <source>
        <dbReference type="ARBA" id="ARBA00022833"/>
    </source>
</evidence>
<dbReference type="Pfam" id="PF07776">
    <property type="entry name" value="zf-AD"/>
    <property type="match status" value="1"/>
</dbReference>
<dbReference type="PROSITE" id="PS50157">
    <property type="entry name" value="ZINC_FINGER_C2H2_2"/>
    <property type="match status" value="7"/>
</dbReference>
<dbReference type="OrthoDB" id="8060926at2759"/>
<dbReference type="GO" id="GO:0008270">
    <property type="term" value="F:zinc ion binding"/>
    <property type="evidence" value="ECO:0007669"/>
    <property type="project" value="UniProtKB-UniRule"/>
</dbReference>
<evidence type="ECO:0000259" key="7">
    <source>
        <dbReference type="PROSITE" id="PS50157"/>
    </source>
</evidence>
<dbReference type="GO" id="GO:0005634">
    <property type="term" value="C:nucleus"/>
    <property type="evidence" value="ECO:0007669"/>
    <property type="project" value="InterPro"/>
</dbReference>
<feature type="domain" description="C2H2-type" evidence="7">
    <location>
        <begin position="1247"/>
        <end position="1274"/>
    </location>
</feature>
<feature type="binding site" evidence="5">
    <location>
        <position position="53"/>
    </location>
    <ligand>
        <name>Zn(2+)</name>
        <dbReference type="ChEBI" id="CHEBI:29105"/>
    </ligand>
</feature>
<dbReference type="SUPFAM" id="SSF57716">
    <property type="entry name" value="Glucocorticoid receptor-like (DNA-binding domain)"/>
    <property type="match status" value="1"/>
</dbReference>
<dbReference type="EMBL" id="CADEBC010000561">
    <property type="protein sequence ID" value="CAB3253754.1"/>
    <property type="molecule type" value="Genomic_DNA"/>
</dbReference>
<evidence type="ECO:0000313" key="9">
    <source>
        <dbReference type="EMBL" id="CAB3253754.1"/>
    </source>
</evidence>
<keyword evidence="1 5" id="KW-0479">Metal-binding</keyword>
<evidence type="ECO:0000259" key="8">
    <source>
        <dbReference type="PROSITE" id="PS51915"/>
    </source>
</evidence>
<feature type="binding site" evidence="5">
    <location>
        <position position="7"/>
    </location>
    <ligand>
        <name>Zn(2+)</name>
        <dbReference type="ChEBI" id="CHEBI:29105"/>
    </ligand>
</feature>
<feature type="domain" description="C2H2-type" evidence="7">
    <location>
        <begin position="1275"/>
        <end position="1302"/>
    </location>
</feature>
<organism evidence="9 10">
    <name type="scientific">Arctia plantaginis</name>
    <name type="common">Wood tiger moth</name>
    <name type="synonym">Phalaena plantaginis</name>
    <dbReference type="NCBI Taxonomy" id="874455"/>
    <lineage>
        <taxon>Eukaryota</taxon>
        <taxon>Metazoa</taxon>
        <taxon>Ecdysozoa</taxon>
        <taxon>Arthropoda</taxon>
        <taxon>Hexapoda</taxon>
        <taxon>Insecta</taxon>
        <taxon>Pterygota</taxon>
        <taxon>Neoptera</taxon>
        <taxon>Endopterygota</taxon>
        <taxon>Lepidoptera</taxon>
        <taxon>Glossata</taxon>
        <taxon>Ditrysia</taxon>
        <taxon>Noctuoidea</taxon>
        <taxon>Erebidae</taxon>
        <taxon>Arctiinae</taxon>
        <taxon>Arctia</taxon>
    </lineage>
</organism>
<dbReference type="InterPro" id="IPR012934">
    <property type="entry name" value="Znf_AD"/>
</dbReference>
<feature type="binding site" evidence="5">
    <location>
        <position position="56"/>
    </location>
    <ligand>
        <name>Zn(2+)</name>
        <dbReference type="ChEBI" id="CHEBI:29105"/>
    </ligand>
</feature>
<feature type="region of interest" description="Disordered" evidence="6">
    <location>
        <begin position="1061"/>
        <end position="1101"/>
    </location>
</feature>
<name>A0A8S1BA27_ARCPL</name>
<dbReference type="Pfam" id="PF00096">
    <property type="entry name" value="zf-C2H2"/>
    <property type="match status" value="2"/>
</dbReference>
<dbReference type="PANTHER" id="PTHR46704:SF9">
    <property type="entry name" value="BHLH DOMAIN-CONTAINING PROTEIN"/>
    <property type="match status" value="1"/>
</dbReference>
<dbReference type="FunFam" id="3.30.160.60:FF:000534">
    <property type="entry name" value="zinc finger protein 674"/>
    <property type="match status" value="1"/>
</dbReference>
<evidence type="ECO:0000313" key="10">
    <source>
        <dbReference type="Proteomes" id="UP000494106"/>
    </source>
</evidence>
<dbReference type="PROSITE" id="PS51915">
    <property type="entry name" value="ZAD"/>
    <property type="match status" value="1"/>
</dbReference>
<feature type="domain" description="C2H2-type" evidence="7">
    <location>
        <begin position="1303"/>
        <end position="1330"/>
    </location>
</feature>
<dbReference type="Gene3D" id="3.40.1800.20">
    <property type="match status" value="1"/>
</dbReference>
<dbReference type="PROSITE" id="PS00028">
    <property type="entry name" value="ZINC_FINGER_C2H2_1"/>
    <property type="match status" value="7"/>
</dbReference>
<comment type="caution">
    <text evidence="9">The sequence shown here is derived from an EMBL/GenBank/DDBJ whole genome shotgun (WGS) entry which is preliminary data.</text>
</comment>
<keyword evidence="2 4" id="KW-0863">Zinc-finger</keyword>
<keyword evidence="10" id="KW-1185">Reference proteome</keyword>
<dbReference type="FunFam" id="3.30.160.60:FF:000446">
    <property type="entry name" value="Zinc finger protein"/>
    <property type="match status" value="1"/>
</dbReference>
<evidence type="ECO:0000256" key="5">
    <source>
        <dbReference type="PROSITE-ProRule" id="PRU01263"/>
    </source>
</evidence>
<accession>A0A8S1BA27</accession>